<comment type="caution">
    <text evidence="1">The sequence shown here is derived from an EMBL/GenBank/DDBJ whole genome shotgun (WGS) entry which is preliminary data.</text>
</comment>
<protein>
    <recommendedName>
        <fullName evidence="3">Pectate lyase superfamily protein domain-containing protein</fullName>
    </recommendedName>
</protein>
<dbReference type="RefSeq" id="WP_144842607.1">
    <property type="nucleotide sequence ID" value="NZ_VNJI01000001.1"/>
</dbReference>
<evidence type="ECO:0000313" key="2">
    <source>
        <dbReference type="Proteomes" id="UP000317036"/>
    </source>
</evidence>
<organism evidence="1 2">
    <name type="scientific">Paenibacillus cremeus</name>
    <dbReference type="NCBI Taxonomy" id="2163881"/>
    <lineage>
        <taxon>Bacteria</taxon>
        <taxon>Bacillati</taxon>
        <taxon>Bacillota</taxon>
        <taxon>Bacilli</taxon>
        <taxon>Bacillales</taxon>
        <taxon>Paenibacillaceae</taxon>
        <taxon>Paenibacillus</taxon>
    </lineage>
</organism>
<dbReference type="InterPro" id="IPR011050">
    <property type="entry name" value="Pectin_lyase_fold/virulence"/>
</dbReference>
<dbReference type="OrthoDB" id="2482361at2"/>
<dbReference type="Gene3D" id="2.160.20.10">
    <property type="entry name" value="Single-stranded right-handed beta-helix, Pectin lyase-like"/>
    <property type="match status" value="1"/>
</dbReference>
<evidence type="ECO:0000313" key="1">
    <source>
        <dbReference type="EMBL" id="TVY12022.1"/>
    </source>
</evidence>
<dbReference type="InterPro" id="IPR012334">
    <property type="entry name" value="Pectin_lyas_fold"/>
</dbReference>
<proteinExistence type="predicted"/>
<dbReference type="Proteomes" id="UP000317036">
    <property type="component" value="Unassembled WGS sequence"/>
</dbReference>
<gene>
    <name evidence="1" type="ORF">FPZ49_01750</name>
</gene>
<keyword evidence="2" id="KW-1185">Reference proteome</keyword>
<dbReference type="EMBL" id="VNJI01000001">
    <property type="protein sequence ID" value="TVY12022.1"/>
    <property type="molecule type" value="Genomic_DNA"/>
</dbReference>
<name>A0A559KIR7_9BACL</name>
<accession>A0A559KIR7</accession>
<sequence length="487" mass="54666">MEHEQLKEFVTYEAFGAKGDGETDDMEAICAAHAYANSHGLPVKTKPDATYYIGSKALTAVIETDVDWGTTRFTIDDTAVENHKLACFHVRSVHQPYEVKIQTLTRDQKQLDLHLEDDCYVIVANANVKRFIRYGLNQDNGSTQTDCFILNKDGFIASPIDWDYEEFTRAEAWPIDQIVLKINGGIFTTLANRGESKYDYYSRGIDITRSNTVIDGMVHYVAGEIGHGSPYRGFLSAMRCAYVTFQNCFVSGHKIYTTIGSAGEPVRMGSYDLHANSVIDFKLLNCRMNNITDRTRWGVIGSNFCKNIWVENCTLSRLDAHMGVSGTYTIKDSHMGWQGVNAIGRGLLTLDNVVAYGRSLVEFRHDYGSTWEGNVVIRDSKWIPSGTGALELFSMGNHGEHDFGYPCYMPQQVEIVNLHVDDSNLPEDYEGLYLFSDPCDQGSYDEKPYPYLACKKMTGQNITTASGKQLQICRNPKPFAQTEVLLS</sequence>
<evidence type="ECO:0008006" key="3">
    <source>
        <dbReference type="Google" id="ProtNLM"/>
    </source>
</evidence>
<dbReference type="AlphaFoldDB" id="A0A559KIR7"/>
<dbReference type="SUPFAM" id="SSF51126">
    <property type="entry name" value="Pectin lyase-like"/>
    <property type="match status" value="1"/>
</dbReference>
<reference evidence="1 2" key="1">
    <citation type="submission" date="2019-07" db="EMBL/GenBank/DDBJ databases">
        <authorList>
            <person name="Kim J."/>
        </authorList>
    </citation>
    <scope>NUCLEOTIDE SEQUENCE [LARGE SCALE GENOMIC DNA]</scope>
    <source>
        <strain evidence="1 2">JC52</strain>
    </source>
</reference>